<evidence type="ECO:0000256" key="1">
    <source>
        <dbReference type="SAM" id="MobiDB-lite"/>
    </source>
</evidence>
<evidence type="ECO:0000313" key="3">
    <source>
        <dbReference type="Proteomes" id="UP000177376"/>
    </source>
</evidence>
<feature type="compositionally biased region" description="Pro residues" evidence="1">
    <location>
        <begin position="257"/>
        <end position="275"/>
    </location>
</feature>
<dbReference type="AlphaFoldDB" id="A0A1G1YKX6"/>
<protein>
    <submittedName>
        <fullName evidence="2">Uncharacterized protein</fullName>
    </submittedName>
</protein>
<dbReference type="Proteomes" id="UP000177376">
    <property type="component" value="Unassembled WGS sequence"/>
</dbReference>
<organism evidence="2 3">
    <name type="scientific">Candidatus Buchananbacteria bacterium RIFCSPLOWO2_01_FULL_39_33</name>
    <dbReference type="NCBI Taxonomy" id="1797543"/>
    <lineage>
        <taxon>Bacteria</taxon>
        <taxon>Candidatus Buchananiibacteriota</taxon>
    </lineage>
</organism>
<feature type="compositionally biased region" description="Acidic residues" evidence="1">
    <location>
        <begin position="294"/>
        <end position="309"/>
    </location>
</feature>
<dbReference type="EMBL" id="MHIM01000008">
    <property type="protein sequence ID" value="OGY53005.1"/>
    <property type="molecule type" value="Genomic_DNA"/>
</dbReference>
<sequence>MPNPSTLPRIIHFIKYHNAFTIGLVVIFTGFSATFAASPAVRDNIYSSRETVISTDNSRIISADLDQFSFNLKIESVTEDEKKYYITYTFLTLAVKANVWQDMSKGATLVVSKEALSGQDLGLHVAKQLSDNINYELSYLKRVQELQKERGWSQKIVSIEYAGLVGRFLDAKEKVLSGYQPVIPEVVLGVSIPAPAPAETTPAPMPTTVPVTIITSPEPIPESETDPQVISMSEGLIDEERIRQIIQEMLAQSQGQTPPPVPPEPEPEPVIIPPEPEPEPEPVIILPEPKPEPEPEQTSEPEPEPEPEPAPEPAPEPIVTPETAP</sequence>
<evidence type="ECO:0000313" key="2">
    <source>
        <dbReference type="EMBL" id="OGY53005.1"/>
    </source>
</evidence>
<reference evidence="2 3" key="1">
    <citation type="journal article" date="2016" name="Nat. Commun.">
        <title>Thousands of microbial genomes shed light on interconnected biogeochemical processes in an aquifer system.</title>
        <authorList>
            <person name="Anantharaman K."/>
            <person name="Brown C.T."/>
            <person name="Hug L.A."/>
            <person name="Sharon I."/>
            <person name="Castelle C.J."/>
            <person name="Probst A.J."/>
            <person name="Thomas B.C."/>
            <person name="Singh A."/>
            <person name="Wilkins M.J."/>
            <person name="Karaoz U."/>
            <person name="Brodie E.L."/>
            <person name="Williams K.H."/>
            <person name="Hubbard S.S."/>
            <person name="Banfield J.F."/>
        </authorList>
    </citation>
    <scope>NUCLEOTIDE SEQUENCE [LARGE SCALE GENOMIC DNA]</scope>
</reference>
<gene>
    <name evidence="2" type="ORF">A3A02_04840</name>
</gene>
<proteinExistence type="predicted"/>
<feature type="compositionally biased region" description="Pro residues" evidence="1">
    <location>
        <begin position="310"/>
        <end position="325"/>
    </location>
</feature>
<comment type="caution">
    <text evidence="2">The sequence shown here is derived from an EMBL/GenBank/DDBJ whole genome shotgun (WGS) entry which is preliminary data.</text>
</comment>
<feature type="region of interest" description="Disordered" evidence="1">
    <location>
        <begin position="252"/>
        <end position="325"/>
    </location>
</feature>
<accession>A0A1G1YKX6</accession>
<name>A0A1G1YKX6_9BACT</name>